<protein>
    <submittedName>
        <fullName evidence="2">DUF2619 domain-containing protein</fullName>
    </submittedName>
</protein>
<dbReference type="InterPro" id="IPR020390">
    <property type="entry name" value="Uncharacterised_YqhV"/>
</dbReference>
<evidence type="ECO:0000313" key="2">
    <source>
        <dbReference type="EMBL" id="REK77352.1"/>
    </source>
</evidence>
<gene>
    <name evidence="2" type="ORF">DX130_10230</name>
</gene>
<keyword evidence="1" id="KW-0812">Transmembrane</keyword>
<name>A0A371PMB6_9BACL</name>
<evidence type="ECO:0000313" key="3">
    <source>
        <dbReference type="Proteomes" id="UP000261905"/>
    </source>
</evidence>
<organism evidence="2 3">
    <name type="scientific">Paenibacillus paeoniae</name>
    <dbReference type="NCBI Taxonomy" id="2292705"/>
    <lineage>
        <taxon>Bacteria</taxon>
        <taxon>Bacillati</taxon>
        <taxon>Bacillota</taxon>
        <taxon>Bacilli</taxon>
        <taxon>Bacillales</taxon>
        <taxon>Paenibacillaceae</taxon>
        <taxon>Paenibacillus</taxon>
    </lineage>
</organism>
<feature type="transmembrane region" description="Helical" evidence="1">
    <location>
        <begin position="13"/>
        <end position="38"/>
    </location>
</feature>
<dbReference type="AlphaFoldDB" id="A0A371PMB6"/>
<feature type="transmembrane region" description="Helical" evidence="1">
    <location>
        <begin position="50"/>
        <end position="70"/>
    </location>
</feature>
<feature type="transmembrane region" description="Helical" evidence="1">
    <location>
        <begin position="76"/>
        <end position="94"/>
    </location>
</feature>
<keyword evidence="1" id="KW-1133">Transmembrane helix</keyword>
<evidence type="ECO:0000256" key="1">
    <source>
        <dbReference type="SAM" id="Phobius"/>
    </source>
</evidence>
<comment type="caution">
    <text evidence="2">The sequence shown here is derived from an EMBL/GenBank/DDBJ whole genome shotgun (WGS) entry which is preliminary data.</text>
</comment>
<dbReference type="OrthoDB" id="1726013at2"/>
<reference evidence="2 3" key="1">
    <citation type="submission" date="2018-08" db="EMBL/GenBank/DDBJ databases">
        <title>Paenibacillus sp. M4BSY-1, whole genome shotgun sequence.</title>
        <authorList>
            <person name="Tuo L."/>
        </authorList>
    </citation>
    <scope>NUCLEOTIDE SEQUENCE [LARGE SCALE GENOMIC DNA]</scope>
    <source>
        <strain evidence="2 3">M4BSY-1</strain>
    </source>
</reference>
<keyword evidence="1" id="KW-0472">Membrane</keyword>
<dbReference type="Proteomes" id="UP000261905">
    <property type="component" value="Unassembled WGS sequence"/>
</dbReference>
<dbReference type="EMBL" id="QUBQ01000001">
    <property type="protein sequence ID" value="REK77352.1"/>
    <property type="molecule type" value="Genomic_DNA"/>
</dbReference>
<keyword evidence="3" id="KW-1185">Reference proteome</keyword>
<proteinExistence type="predicted"/>
<sequence length="96" mass="10258">MERKEVLPLLNKIVLSMAMLRLLSGSIEICAALVMLRLNQIDKALVVNSSLALVGPIILIATTTIGLVGLSDKLSASKFVWVAVGVICLMIGILKK</sequence>
<dbReference type="Pfam" id="PF10942">
    <property type="entry name" value="DUF2619"/>
    <property type="match status" value="1"/>
</dbReference>
<accession>A0A371PMB6</accession>